<reference evidence="5" key="2">
    <citation type="submission" date="2020-08" db="EMBL/GenBank/DDBJ databases">
        <authorList>
            <person name="Chen M."/>
            <person name="Teng W."/>
            <person name="Zhao L."/>
            <person name="Hu C."/>
            <person name="Zhou Y."/>
            <person name="Han B."/>
            <person name="Song L."/>
            <person name="Shu W."/>
        </authorList>
    </citation>
    <scope>NUCLEOTIDE SEQUENCE</scope>
    <source>
        <strain evidence="5">FACHB-1375</strain>
    </source>
</reference>
<evidence type="ECO:0000256" key="2">
    <source>
        <dbReference type="ARBA" id="ARBA00010617"/>
    </source>
</evidence>
<dbReference type="PRINTS" id="PR00463">
    <property type="entry name" value="EP450I"/>
</dbReference>
<organism evidence="5 6">
    <name type="scientific">Aerosakkonema funiforme FACHB-1375</name>
    <dbReference type="NCBI Taxonomy" id="2949571"/>
    <lineage>
        <taxon>Bacteria</taxon>
        <taxon>Bacillati</taxon>
        <taxon>Cyanobacteriota</taxon>
        <taxon>Cyanophyceae</taxon>
        <taxon>Oscillatoriophycideae</taxon>
        <taxon>Aerosakkonematales</taxon>
        <taxon>Aerosakkonemataceae</taxon>
        <taxon>Aerosakkonema</taxon>
    </lineage>
</organism>
<evidence type="ECO:0000256" key="1">
    <source>
        <dbReference type="ARBA" id="ARBA00001971"/>
    </source>
</evidence>
<dbReference type="AlphaFoldDB" id="A0A926VKL6"/>
<keyword evidence="4" id="KW-0560">Oxidoreductase</keyword>
<gene>
    <name evidence="5" type="ORF">H6G03_24300</name>
</gene>
<evidence type="ECO:0000256" key="4">
    <source>
        <dbReference type="RuleBase" id="RU000461"/>
    </source>
</evidence>
<protein>
    <submittedName>
        <fullName evidence="5">Cytochrome P450</fullName>
    </submittedName>
</protein>
<dbReference type="Pfam" id="PF00067">
    <property type="entry name" value="p450"/>
    <property type="match status" value="1"/>
</dbReference>
<dbReference type="PROSITE" id="PS00086">
    <property type="entry name" value="CYTOCHROME_P450"/>
    <property type="match status" value="1"/>
</dbReference>
<dbReference type="PANTHER" id="PTHR24305:SF166">
    <property type="entry name" value="CYTOCHROME P450 12A4, MITOCHONDRIAL-RELATED"/>
    <property type="match status" value="1"/>
</dbReference>
<sequence length="458" mass="52300">MKLPPGPKTPEIVQLLQWVANPLTLMDDCAKKYGDMFSLWVSGNGKPIVFLSNPQAIKEVFTADYKQFDTGPANQLAKPILGQYSLMLMDGDRHRRERQLLMPPFHGERMKTYGQLIQDITLAVTDEWEIGQKFSVREVMQEISLRVILQAVFGLQEGTRSQQLRQLLSEMLDEISSPFNSVLLFFPVLQKDLGAWSPWGRFLHRQQEISKLLYAEIKERREKPDPSRTDILSLLMSARDENDRPMTDAELHDELRSLLVAGHETTATSLAWALYSIHRVPGVLDKLLQEIDSLGNNPDPAAFAKLPYLTAVCNETLRIYPILFITFGRIVKSPIEITGHLFEPGTQLAACIYLTHRREDIYPEPDKFKPERFLERQFSPYEYFPFGGGNRRCLGIALAPFEMKLVLGTILSRWQLALADKRPVRPIRRGFTLGPSGGVRMVVCDRHHQKSRIVETTV</sequence>
<keyword evidence="3 4" id="KW-0408">Iron</keyword>
<dbReference type="CDD" id="cd11053">
    <property type="entry name" value="CYP110-like"/>
    <property type="match status" value="1"/>
</dbReference>
<evidence type="ECO:0000313" key="5">
    <source>
        <dbReference type="EMBL" id="MBD2184154.1"/>
    </source>
</evidence>
<dbReference type="InterPro" id="IPR017972">
    <property type="entry name" value="Cyt_P450_CS"/>
</dbReference>
<dbReference type="Gene3D" id="1.10.630.10">
    <property type="entry name" value="Cytochrome P450"/>
    <property type="match status" value="1"/>
</dbReference>
<dbReference type="InterPro" id="IPR002401">
    <property type="entry name" value="Cyt_P450_E_grp-I"/>
</dbReference>
<comment type="caution">
    <text evidence="5">The sequence shown here is derived from an EMBL/GenBank/DDBJ whole genome shotgun (WGS) entry which is preliminary data.</text>
</comment>
<dbReference type="InterPro" id="IPR050121">
    <property type="entry name" value="Cytochrome_P450_monoxygenase"/>
</dbReference>
<dbReference type="RefSeq" id="WP_190469979.1">
    <property type="nucleotide sequence ID" value="NZ_JACJPW010000074.1"/>
</dbReference>
<keyword evidence="3 4" id="KW-0349">Heme</keyword>
<dbReference type="SUPFAM" id="SSF48264">
    <property type="entry name" value="Cytochrome P450"/>
    <property type="match status" value="1"/>
</dbReference>
<accession>A0A926VKL6</accession>
<feature type="binding site" description="axial binding residue" evidence="3">
    <location>
        <position position="393"/>
    </location>
    <ligand>
        <name>heme</name>
        <dbReference type="ChEBI" id="CHEBI:30413"/>
    </ligand>
    <ligandPart>
        <name>Fe</name>
        <dbReference type="ChEBI" id="CHEBI:18248"/>
    </ligandPart>
</feature>
<comment type="cofactor">
    <cofactor evidence="1 3">
        <name>heme</name>
        <dbReference type="ChEBI" id="CHEBI:30413"/>
    </cofactor>
</comment>
<proteinExistence type="inferred from homology"/>
<name>A0A926VKL6_9CYAN</name>
<dbReference type="GO" id="GO:0020037">
    <property type="term" value="F:heme binding"/>
    <property type="evidence" value="ECO:0007669"/>
    <property type="project" value="InterPro"/>
</dbReference>
<comment type="similarity">
    <text evidence="2 4">Belongs to the cytochrome P450 family.</text>
</comment>
<keyword evidence="4" id="KW-0503">Monooxygenase</keyword>
<evidence type="ECO:0000256" key="3">
    <source>
        <dbReference type="PIRSR" id="PIRSR602401-1"/>
    </source>
</evidence>
<dbReference type="GO" id="GO:0016705">
    <property type="term" value="F:oxidoreductase activity, acting on paired donors, with incorporation or reduction of molecular oxygen"/>
    <property type="evidence" value="ECO:0007669"/>
    <property type="project" value="InterPro"/>
</dbReference>
<dbReference type="InterPro" id="IPR036396">
    <property type="entry name" value="Cyt_P450_sf"/>
</dbReference>
<dbReference type="Proteomes" id="UP000641646">
    <property type="component" value="Unassembled WGS sequence"/>
</dbReference>
<dbReference type="PRINTS" id="PR00385">
    <property type="entry name" value="P450"/>
</dbReference>
<dbReference type="InterPro" id="IPR001128">
    <property type="entry name" value="Cyt_P450"/>
</dbReference>
<reference evidence="5" key="1">
    <citation type="journal article" date="2015" name="ISME J.">
        <title>Draft Genome Sequence of Streptomyces incarnatus NRRL8089, which Produces the Nucleoside Antibiotic Sinefungin.</title>
        <authorList>
            <person name="Oshima K."/>
            <person name="Hattori M."/>
            <person name="Shimizu H."/>
            <person name="Fukuda K."/>
            <person name="Nemoto M."/>
            <person name="Inagaki K."/>
            <person name="Tamura T."/>
        </authorList>
    </citation>
    <scope>NUCLEOTIDE SEQUENCE</scope>
    <source>
        <strain evidence="5">FACHB-1375</strain>
    </source>
</reference>
<dbReference type="GO" id="GO:0005506">
    <property type="term" value="F:iron ion binding"/>
    <property type="evidence" value="ECO:0007669"/>
    <property type="project" value="InterPro"/>
</dbReference>
<dbReference type="GO" id="GO:0004497">
    <property type="term" value="F:monooxygenase activity"/>
    <property type="evidence" value="ECO:0007669"/>
    <property type="project" value="UniProtKB-KW"/>
</dbReference>
<keyword evidence="6" id="KW-1185">Reference proteome</keyword>
<dbReference type="PANTHER" id="PTHR24305">
    <property type="entry name" value="CYTOCHROME P450"/>
    <property type="match status" value="1"/>
</dbReference>
<dbReference type="EMBL" id="JACJPW010000074">
    <property type="protein sequence ID" value="MBD2184154.1"/>
    <property type="molecule type" value="Genomic_DNA"/>
</dbReference>
<evidence type="ECO:0000313" key="6">
    <source>
        <dbReference type="Proteomes" id="UP000641646"/>
    </source>
</evidence>
<keyword evidence="3 4" id="KW-0479">Metal-binding</keyword>